<feature type="compositionally biased region" description="Polar residues" evidence="1">
    <location>
        <begin position="1"/>
        <end position="18"/>
    </location>
</feature>
<comment type="caution">
    <text evidence="2">The sequence shown here is derived from an EMBL/GenBank/DDBJ whole genome shotgun (WGS) entry which is preliminary data.</text>
</comment>
<proteinExistence type="predicted"/>
<dbReference type="RefSeq" id="WP_148750546.1">
    <property type="nucleotide sequence ID" value="NZ_VSSR01000016.1"/>
</dbReference>
<dbReference type="AlphaFoldDB" id="A0A5S4WUL7"/>
<name>A0A5S4WUL7_9BRAD</name>
<dbReference type="EMBL" id="VSSR01000016">
    <property type="protein sequence ID" value="TYL85715.1"/>
    <property type="molecule type" value="Genomic_DNA"/>
</dbReference>
<accession>A0A5S4WUL7</accession>
<evidence type="ECO:0000256" key="1">
    <source>
        <dbReference type="SAM" id="MobiDB-lite"/>
    </source>
</evidence>
<dbReference type="Pfam" id="PF05119">
    <property type="entry name" value="Terminase_4"/>
    <property type="match status" value="1"/>
</dbReference>
<protein>
    <submittedName>
        <fullName evidence="2">P27 family phage terminase small subunit</fullName>
    </submittedName>
</protein>
<dbReference type="InterPro" id="IPR006448">
    <property type="entry name" value="Phage_term_ssu_P27"/>
</dbReference>
<evidence type="ECO:0000313" key="2">
    <source>
        <dbReference type="EMBL" id="TYL85715.1"/>
    </source>
</evidence>
<dbReference type="OrthoDB" id="9906616at2"/>
<gene>
    <name evidence="2" type="ORF">FXB38_09155</name>
</gene>
<feature type="region of interest" description="Disordered" evidence="1">
    <location>
        <begin position="1"/>
        <end position="20"/>
    </location>
</feature>
<dbReference type="Proteomes" id="UP000324853">
    <property type="component" value="Unassembled WGS sequence"/>
</dbReference>
<keyword evidence="3" id="KW-1185">Reference proteome</keyword>
<evidence type="ECO:0000313" key="3">
    <source>
        <dbReference type="Proteomes" id="UP000324853"/>
    </source>
</evidence>
<organism evidence="2 3">
    <name type="scientific">Bradyrhizobium cytisi</name>
    <dbReference type="NCBI Taxonomy" id="515489"/>
    <lineage>
        <taxon>Bacteria</taxon>
        <taxon>Pseudomonadati</taxon>
        <taxon>Pseudomonadota</taxon>
        <taxon>Alphaproteobacteria</taxon>
        <taxon>Hyphomicrobiales</taxon>
        <taxon>Nitrobacteraceae</taxon>
        <taxon>Bradyrhizobium</taxon>
    </lineage>
</organism>
<sequence>MPRRSSATLPFSEPTTRIQPPDDLAGAARSVFCDLVIATRADHFNASDAPTLAVFCRAIVQEKAASAGLAADGYVMADGKPSGWLNVLADAKRTISTYSRMLRLNPSARLLVPSPSSEPELISGYEKFALEAARDGRQ</sequence>
<reference evidence="2 3" key="1">
    <citation type="submission" date="2019-08" db="EMBL/GenBank/DDBJ databases">
        <title>Bradyrhizobium hipponensis sp. nov., a rhizobium isolated from a Lupinus angustifolius root nodule in Tunisia.</title>
        <authorList>
            <person name="Off K."/>
            <person name="Rejili M."/>
            <person name="Mars M."/>
            <person name="Brachmann A."/>
            <person name="Marin M."/>
        </authorList>
    </citation>
    <scope>NUCLEOTIDE SEQUENCE [LARGE SCALE GENOMIC DNA]</scope>
    <source>
        <strain evidence="2 3">CTAW11</strain>
    </source>
</reference>